<comment type="catalytic activity">
    <reaction evidence="15">
        <text>hydrogencarbonate + NH4(+) + 2 ATP = carbamoyl phosphate + 2 ADP + phosphate + 2 H(+)</text>
        <dbReference type="Rhea" id="RHEA:18029"/>
        <dbReference type="ChEBI" id="CHEBI:15378"/>
        <dbReference type="ChEBI" id="CHEBI:17544"/>
        <dbReference type="ChEBI" id="CHEBI:28938"/>
        <dbReference type="ChEBI" id="CHEBI:30616"/>
        <dbReference type="ChEBI" id="CHEBI:43474"/>
        <dbReference type="ChEBI" id="CHEBI:58228"/>
        <dbReference type="ChEBI" id="CHEBI:456216"/>
        <dbReference type="EC" id="6.3.4.16"/>
    </reaction>
</comment>
<dbReference type="GO" id="GO:0005737">
    <property type="term" value="C:cytoplasm"/>
    <property type="evidence" value="ECO:0007669"/>
    <property type="project" value="TreeGrafter"/>
</dbReference>
<evidence type="ECO:0000256" key="16">
    <source>
        <dbReference type="ARBA" id="ARBA00048816"/>
    </source>
</evidence>
<dbReference type="InterPro" id="IPR058047">
    <property type="entry name" value="CPSase_preATP-grasp"/>
</dbReference>
<dbReference type="AlphaFoldDB" id="A0A327X9T2"/>
<dbReference type="Pfam" id="PF02786">
    <property type="entry name" value="CPSase_L_D2"/>
    <property type="match status" value="2"/>
</dbReference>
<dbReference type="Proteomes" id="UP000248790">
    <property type="component" value="Unassembled WGS sequence"/>
</dbReference>
<keyword evidence="7" id="KW-0028">Amino-acid biosynthesis</keyword>
<keyword evidence="13" id="KW-0665">Pyrimidine biosynthesis</keyword>
<comment type="pathway">
    <text evidence="2">Pyrimidine metabolism; UMP biosynthesis via de novo pathway; (S)-dihydroorotate from bicarbonate: step 1/3.</text>
</comment>
<dbReference type="GO" id="GO:0046872">
    <property type="term" value="F:metal ion binding"/>
    <property type="evidence" value="ECO:0007669"/>
    <property type="project" value="UniProtKB-KW"/>
</dbReference>
<dbReference type="SUPFAM" id="SSF52440">
    <property type="entry name" value="PreATP-grasp domain"/>
    <property type="match status" value="2"/>
</dbReference>
<dbReference type="GO" id="GO:0004088">
    <property type="term" value="F:carbamoyl-phosphate synthase (glutamine-hydrolyzing) activity"/>
    <property type="evidence" value="ECO:0007669"/>
    <property type="project" value="UniProtKB-EC"/>
</dbReference>
<dbReference type="FunFam" id="3.40.50.20:FF:000001">
    <property type="entry name" value="Carbamoyl-phosphate synthase large chain"/>
    <property type="match status" value="2"/>
</dbReference>
<feature type="domain" description="ATP-grasp" evidence="20">
    <location>
        <begin position="138"/>
        <end position="333"/>
    </location>
</feature>
<keyword evidence="5" id="KW-0055">Arginine biosynthesis</keyword>
<comment type="similarity">
    <text evidence="4">Belongs to the CarB family.</text>
</comment>
<dbReference type="PROSITE" id="PS51257">
    <property type="entry name" value="PROKAR_LIPOPROTEIN"/>
    <property type="match status" value="1"/>
</dbReference>
<evidence type="ECO:0000256" key="15">
    <source>
        <dbReference type="ARBA" id="ARBA00047359"/>
    </source>
</evidence>
<name>A0A327X9T2_LARAB</name>
<organism evidence="21 22">
    <name type="scientific">Larkinella arboricola</name>
    <dbReference type="NCBI Taxonomy" id="643671"/>
    <lineage>
        <taxon>Bacteria</taxon>
        <taxon>Pseudomonadati</taxon>
        <taxon>Bacteroidota</taxon>
        <taxon>Cytophagia</taxon>
        <taxon>Cytophagales</taxon>
        <taxon>Spirosomataceae</taxon>
        <taxon>Larkinella</taxon>
    </lineage>
</organism>
<dbReference type="Pfam" id="PF25596">
    <property type="entry name" value="CPSase_L_D1"/>
    <property type="match status" value="2"/>
</dbReference>
<keyword evidence="12" id="KW-0460">Magnesium</keyword>
<evidence type="ECO:0000256" key="18">
    <source>
        <dbReference type="ARBA" id="ARBA00062056"/>
    </source>
</evidence>
<gene>
    <name evidence="21" type="ORF">LX87_00512</name>
</gene>
<dbReference type="InterPro" id="IPR011761">
    <property type="entry name" value="ATP-grasp"/>
</dbReference>
<dbReference type="NCBIfam" id="NF009455">
    <property type="entry name" value="PRK12815.1"/>
    <property type="match status" value="1"/>
</dbReference>
<dbReference type="PANTHER" id="PTHR11405:SF53">
    <property type="entry name" value="CARBAMOYL-PHOSPHATE SYNTHASE [AMMONIA], MITOCHONDRIAL"/>
    <property type="match status" value="1"/>
</dbReference>
<keyword evidence="8" id="KW-0479">Metal-binding</keyword>
<dbReference type="FunFam" id="3.30.470.20:FF:000007">
    <property type="entry name" value="Carbamoyl-phosphate synthase large chain"/>
    <property type="match status" value="1"/>
</dbReference>
<protein>
    <submittedName>
        <fullName evidence="21">Carbamoyl-phosphate synthase large subunit</fullName>
    </submittedName>
</protein>
<dbReference type="GO" id="GO:0006541">
    <property type="term" value="P:glutamine metabolic process"/>
    <property type="evidence" value="ECO:0007669"/>
    <property type="project" value="TreeGrafter"/>
</dbReference>
<evidence type="ECO:0000256" key="5">
    <source>
        <dbReference type="ARBA" id="ARBA00022571"/>
    </source>
</evidence>
<evidence type="ECO:0000256" key="1">
    <source>
        <dbReference type="ARBA" id="ARBA00001936"/>
    </source>
</evidence>
<keyword evidence="6" id="KW-0436">Ligase</keyword>
<evidence type="ECO:0000256" key="8">
    <source>
        <dbReference type="ARBA" id="ARBA00022723"/>
    </source>
</evidence>
<dbReference type="GO" id="GO:0005524">
    <property type="term" value="F:ATP binding"/>
    <property type="evidence" value="ECO:0007669"/>
    <property type="project" value="UniProtKB-UniRule"/>
</dbReference>
<dbReference type="InterPro" id="IPR006275">
    <property type="entry name" value="CPSase_lsu"/>
</dbReference>
<evidence type="ECO:0000256" key="17">
    <source>
        <dbReference type="ARBA" id="ARBA00057223"/>
    </source>
</evidence>
<evidence type="ECO:0000256" key="7">
    <source>
        <dbReference type="ARBA" id="ARBA00022605"/>
    </source>
</evidence>
<dbReference type="PRINTS" id="PR00098">
    <property type="entry name" value="CPSASE"/>
</dbReference>
<comment type="cofactor">
    <cofactor evidence="1">
        <name>Mn(2+)</name>
        <dbReference type="ChEBI" id="CHEBI:29035"/>
    </cofactor>
</comment>
<dbReference type="Gene3D" id="1.10.1030.10">
    <property type="entry name" value="Carbamoyl-phosphate synthetase, large subunit oligomerisation domain"/>
    <property type="match status" value="1"/>
</dbReference>
<dbReference type="PROSITE" id="PS00866">
    <property type="entry name" value="CPSASE_1"/>
    <property type="match status" value="1"/>
</dbReference>
<evidence type="ECO:0000256" key="3">
    <source>
        <dbReference type="ARBA" id="ARBA00005077"/>
    </source>
</evidence>
<dbReference type="OrthoDB" id="9804197at2"/>
<keyword evidence="14" id="KW-0464">Manganese</keyword>
<dbReference type="GO" id="GO:0004087">
    <property type="term" value="F:carbamoyl-phosphate synthase (ammonia) activity"/>
    <property type="evidence" value="ECO:0007669"/>
    <property type="project" value="UniProtKB-EC"/>
</dbReference>
<keyword evidence="9" id="KW-0677">Repeat</keyword>
<evidence type="ECO:0000256" key="12">
    <source>
        <dbReference type="ARBA" id="ARBA00022842"/>
    </source>
</evidence>
<evidence type="ECO:0000256" key="2">
    <source>
        <dbReference type="ARBA" id="ARBA00004812"/>
    </source>
</evidence>
<dbReference type="EMBL" id="QLMC01000001">
    <property type="protein sequence ID" value="RAK02392.1"/>
    <property type="molecule type" value="Genomic_DNA"/>
</dbReference>
<dbReference type="SMART" id="SM01096">
    <property type="entry name" value="CPSase_L_D3"/>
    <property type="match status" value="1"/>
</dbReference>
<dbReference type="PROSITE" id="PS50975">
    <property type="entry name" value="ATP_GRASP"/>
    <property type="match status" value="2"/>
</dbReference>
<dbReference type="Pfam" id="PF02787">
    <property type="entry name" value="CPSase_L_D3"/>
    <property type="match status" value="1"/>
</dbReference>
<comment type="catalytic activity">
    <reaction evidence="16">
        <text>hydrogencarbonate + L-glutamine + 2 ATP + H2O = carbamoyl phosphate + L-glutamate + 2 ADP + phosphate + 2 H(+)</text>
        <dbReference type="Rhea" id="RHEA:18633"/>
        <dbReference type="ChEBI" id="CHEBI:15377"/>
        <dbReference type="ChEBI" id="CHEBI:15378"/>
        <dbReference type="ChEBI" id="CHEBI:17544"/>
        <dbReference type="ChEBI" id="CHEBI:29985"/>
        <dbReference type="ChEBI" id="CHEBI:30616"/>
        <dbReference type="ChEBI" id="CHEBI:43474"/>
        <dbReference type="ChEBI" id="CHEBI:58228"/>
        <dbReference type="ChEBI" id="CHEBI:58359"/>
        <dbReference type="ChEBI" id="CHEBI:456216"/>
        <dbReference type="EC" id="6.3.5.5"/>
    </reaction>
</comment>
<dbReference type="GO" id="GO:0006221">
    <property type="term" value="P:pyrimidine nucleotide biosynthetic process"/>
    <property type="evidence" value="ECO:0007669"/>
    <property type="project" value="UniProtKB-KW"/>
</dbReference>
<comment type="caution">
    <text evidence="21">The sequence shown here is derived from an EMBL/GenBank/DDBJ whole genome shotgun (WGS) entry which is preliminary data.</text>
</comment>
<dbReference type="InterPro" id="IPR005483">
    <property type="entry name" value="CPSase_dom"/>
</dbReference>
<evidence type="ECO:0000313" key="22">
    <source>
        <dbReference type="Proteomes" id="UP000248790"/>
    </source>
</evidence>
<dbReference type="SUPFAM" id="SSF56059">
    <property type="entry name" value="Glutathione synthetase ATP-binding domain-like"/>
    <property type="match status" value="2"/>
</dbReference>
<accession>A0A327X9T2</accession>
<reference evidence="21 22" key="1">
    <citation type="submission" date="2018-06" db="EMBL/GenBank/DDBJ databases">
        <title>Genomic Encyclopedia of Archaeal and Bacterial Type Strains, Phase II (KMG-II): from individual species to whole genera.</title>
        <authorList>
            <person name="Goeker M."/>
        </authorList>
    </citation>
    <scope>NUCLEOTIDE SEQUENCE [LARGE SCALE GENOMIC DNA]</scope>
    <source>
        <strain evidence="21 22">DSM 21851</strain>
    </source>
</reference>
<dbReference type="NCBIfam" id="NF003671">
    <property type="entry name" value="PRK05294.1"/>
    <property type="match status" value="1"/>
</dbReference>
<dbReference type="InterPro" id="IPR005479">
    <property type="entry name" value="CPAse_ATP-bd"/>
</dbReference>
<dbReference type="InterPro" id="IPR036897">
    <property type="entry name" value="CarbamoylP_synth_lsu_oligo_sf"/>
</dbReference>
<comment type="subunit">
    <text evidence="18">Composed of two chains; the small (or glutamine) chain promotes the hydrolysis of glutamine to ammonia, which is used by the large (or ammonia) chain to synthesize carbamoyl phosphate. Tetramer of heterodimers (alpha,beta)4.</text>
</comment>
<evidence type="ECO:0000256" key="11">
    <source>
        <dbReference type="ARBA" id="ARBA00022840"/>
    </source>
</evidence>
<dbReference type="Gene3D" id="3.30.1490.20">
    <property type="entry name" value="ATP-grasp fold, A domain"/>
    <property type="match status" value="1"/>
</dbReference>
<keyword evidence="11 19" id="KW-0067">ATP-binding</keyword>
<dbReference type="SMART" id="SM01209">
    <property type="entry name" value="GARS_A"/>
    <property type="match status" value="1"/>
</dbReference>
<dbReference type="PROSITE" id="PS00867">
    <property type="entry name" value="CPSASE_2"/>
    <property type="match status" value="1"/>
</dbReference>
<dbReference type="InterPro" id="IPR013815">
    <property type="entry name" value="ATP_grasp_subdomain_1"/>
</dbReference>
<feature type="domain" description="ATP-grasp" evidence="20">
    <location>
        <begin position="702"/>
        <end position="893"/>
    </location>
</feature>
<evidence type="ECO:0000313" key="21">
    <source>
        <dbReference type="EMBL" id="RAK02392.1"/>
    </source>
</evidence>
<dbReference type="FunFam" id="3.30.470.20:FF:000026">
    <property type="entry name" value="Carbamoyl-phosphate synthase large chain"/>
    <property type="match status" value="1"/>
</dbReference>
<dbReference type="RefSeq" id="WP_111626597.1">
    <property type="nucleotide sequence ID" value="NZ_QLMC01000001.1"/>
</dbReference>
<proteinExistence type="inferred from homology"/>
<dbReference type="GO" id="GO:0006526">
    <property type="term" value="P:L-arginine biosynthetic process"/>
    <property type="evidence" value="ECO:0007669"/>
    <property type="project" value="UniProtKB-KW"/>
</dbReference>
<dbReference type="InterPro" id="IPR016185">
    <property type="entry name" value="PreATP-grasp_dom_sf"/>
</dbReference>
<evidence type="ECO:0000256" key="9">
    <source>
        <dbReference type="ARBA" id="ARBA00022737"/>
    </source>
</evidence>
<sequence>MPKDSSIRSILIIGSGPIVIGQACEFDYAGSQAARSLREEGIEVTLINSNPATIMTDPINADYVYLKPLEKKSIVEILKKHQEEGHPIDAVLPTMGGQTALNLAIECDKAGIWTKYGVRIIGVDIKAIETTEDREKFRLKMLELGVGVCRGRTARSFLEGKEIAQEIGFPLVIRPSFTLGGTGGGFVDKPEDFDKALNNGLHASPVHEVLIEQSVMGWKEYELELLRDGAGNFIIICSIENFDPMGIHTGDSITVAPAMTLPDTLYQQMRDLAIKMMDGIGKFAGGCNVQFSVNPANDDIIAIEINPRVSRSSALASKATGYPIAKIAAKMSIGYNLDELINPITGSTSAFFEPAIDYVIVKVPRWNFDKFPGSDRSLGLQMKSVGEAMGIGRNFQEALQKACQSLEIRRNGLGADGKELTDQEAIKHSLANPSWNRLFHIYDAFKAGLSFKTIQNLTKIDKWFLYQIEELVELEREIGHYDLEDVPPALILKAKQKGYADRQLAHLLGVKESRIYNFRQEHNIRRVFKCVDTCAAEFEARTPYYYSTFNSPQLPIEGTETPEKGAFPVGALAGNESITSERKKVVILGSGPNRIGQGIEFDYSCVHGVLAAKECGYETIMINCNPETVSTDPDIADKLYFEPVFWEHVHAIIMHENPVGVIVQLGGQTALKMAEKLTRYGIKIIGTDYESLDLAEDRGRFSALLRDHNIPYPKFGTVRGSDEAVELSRELGFPLLVRPSYVLGGQSMKIVLNEQELEQHVVKILHDIPDNNILLDHFLENAIEAEADAICDGEDVYIIGVMEHIEPAGIHSGDSYALLPTFDLSENVIQQIEEHTRTIAKALKTVGLINIQFAVKDDKVYIIEANPRASRTVPFICKAYQEPYVNYATKVMLGEKKVKDFDFNPVKEGYAIKIPVFSFNKFPNVNKELGPEMKSTGEGIYFIDDLEDEFFQKVYSERNLYLSR</sequence>
<comment type="pathway">
    <text evidence="3">Amino-acid biosynthesis; L-arginine biosynthesis; carbamoyl phosphate from bicarbonate: step 1/1.</text>
</comment>
<evidence type="ECO:0000256" key="6">
    <source>
        <dbReference type="ARBA" id="ARBA00022598"/>
    </source>
</evidence>
<evidence type="ECO:0000256" key="13">
    <source>
        <dbReference type="ARBA" id="ARBA00022975"/>
    </source>
</evidence>
<dbReference type="FunFam" id="1.10.1030.10:FF:000002">
    <property type="entry name" value="Carbamoyl-phosphate synthase large chain"/>
    <property type="match status" value="1"/>
</dbReference>
<dbReference type="InterPro" id="IPR005480">
    <property type="entry name" value="CPSase_lsu_oligo"/>
</dbReference>
<dbReference type="Gene3D" id="3.40.50.20">
    <property type="match status" value="2"/>
</dbReference>
<evidence type="ECO:0000256" key="10">
    <source>
        <dbReference type="ARBA" id="ARBA00022741"/>
    </source>
</evidence>
<evidence type="ECO:0000259" key="20">
    <source>
        <dbReference type="PROSITE" id="PS50975"/>
    </source>
</evidence>
<dbReference type="PANTHER" id="PTHR11405">
    <property type="entry name" value="CARBAMOYLTRANSFERASE FAMILY MEMBER"/>
    <property type="match status" value="1"/>
</dbReference>
<evidence type="ECO:0000256" key="4">
    <source>
        <dbReference type="ARBA" id="ARBA00009799"/>
    </source>
</evidence>
<comment type="function">
    <text evidence="17">Large subunit of the glutamine-dependent carbamoyl phosphate synthetase (CPSase). CPSase catalyzes the formation of carbamoyl phosphate from the ammonia moiety of glutamine, carbonate, and phosphate donated by ATP, constituting the first step of 2 biosynthetic pathways, one leading to arginine and/or urea and the other to pyrimidine nucleotides. The large subunit (synthetase) binds the substrates ammonia (free or transferred from glutamine from the small subunit), hydrogencarbonate and ATP and carries out an ATP-coupled ligase reaction, activating hydrogencarbonate by forming carboxy phosphate which reacts with ammonia to form carbamoyl phosphate.</text>
</comment>
<evidence type="ECO:0000256" key="14">
    <source>
        <dbReference type="ARBA" id="ARBA00023211"/>
    </source>
</evidence>
<evidence type="ECO:0000256" key="19">
    <source>
        <dbReference type="PROSITE-ProRule" id="PRU00409"/>
    </source>
</evidence>
<dbReference type="SUPFAM" id="SSF48108">
    <property type="entry name" value="Carbamoyl phosphate synthetase, large subunit connection domain"/>
    <property type="match status" value="1"/>
</dbReference>
<dbReference type="Gene3D" id="3.30.470.20">
    <property type="entry name" value="ATP-grasp fold, B domain"/>
    <property type="match status" value="2"/>
</dbReference>
<keyword evidence="22" id="KW-1185">Reference proteome</keyword>
<dbReference type="NCBIfam" id="TIGR01369">
    <property type="entry name" value="CPSaseII_lrg"/>
    <property type="match status" value="1"/>
</dbReference>
<keyword evidence="10 19" id="KW-0547">Nucleotide-binding</keyword>